<evidence type="ECO:0000256" key="1">
    <source>
        <dbReference type="SAM" id="MobiDB-lite"/>
    </source>
</evidence>
<dbReference type="RefSeq" id="WP_245175475.1">
    <property type="nucleotide sequence ID" value="NZ_JANIEK010000015.1"/>
</dbReference>
<evidence type="ECO:0000313" key="3">
    <source>
        <dbReference type="Proteomes" id="UP001206821"/>
    </source>
</evidence>
<name>A0ABT2KVL2_9BACL</name>
<proteinExistence type="predicted"/>
<accession>A0ABT2KVL2</accession>
<dbReference type="Proteomes" id="UP001206821">
    <property type="component" value="Unassembled WGS sequence"/>
</dbReference>
<protein>
    <recommendedName>
        <fullName evidence="4">Peptidase S9A N-terminal domain-containing protein</fullName>
    </recommendedName>
</protein>
<organism evidence="2 3">
    <name type="scientific">Exiguobacterium alkaliphilum</name>
    <dbReference type="NCBI Taxonomy" id="1428684"/>
    <lineage>
        <taxon>Bacteria</taxon>
        <taxon>Bacillati</taxon>
        <taxon>Bacillota</taxon>
        <taxon>Bacilli</taxon>
        <taxon>Bacillales</taxon>
        <taxon>Bacillales Family XII. Incertae Sedis</taxon>
        <taxon>Exiguobacterium</taxon>
    </lineage>
</organism>
<dbReference type="EMBL" id="JANIEK010000015">
    <property type="protein sequence ID" value="MCT4794989.1"/>
    <property type="molecule type" value="Genomic_DNA"/>
</dbReference>
<gene>
    <name evidence="2" type="ORF">NQG31_05495</name>
</gene>
<comment type="caution">
    <text evidence="2">The sequence shown here is derived from an EMBL/GenBank/DDBJ whole genome shotgun (WGS) entry which is preliminary data.</text>
</comment>
<feature type="region of interest" description="Disordered" evidence="1">
    <location>
        <begin position="145"/>
        <end position="165"/>
    </location>
</feature>
<sequence>MRIVDARAMPISHEDLIAVTESSVYYRQKRGETAFSIYRYDEEDGAVAEINQRTYEDYGMAKLFMSDGRVYFLNEAPDRTGVVRTELVSLEYRTGREDVLATFEKRGNSTLYWVLGDRYFLFLTSYGTTDEAWLLDVETNQGVAVRRRDESTGTDPRRTSHRSGRPVPRAVFVYGFVRRRPLHHLQRPTRRV</sequence>
<keyword evidence="3" id="KW-1185">Reference proteome</keyword>
<reference evidence="2 3" key="1">
    <citation type="submission" date="2022-07" db="EMBL/GenBank/DDBJ databases">
        <title>Genomic and pangenome structural analysis of the polyextremophile Exiguobacterium.</title>
        <authorList>
            <person name="Shen L."/>
        </authorList>
    </citation>
    <scope>NUCLEOTIDE SEQUENCE [LARGE SCALE GENOMIC DNA]</scope>
    <source>
        <strain evidence="2 3">12_1</strain>
    </source>
</reference>
<feature type="compositionally biased region" description="Basic and acidic residues" evidence="1">
    <location>
        <begin position="146"/>
        <end position="158"/>
    </location>
</feature>
<evidence type="ECO:0008006" key="4">
    <source>
        <dbReference type="Google" id="ProtNLM"/>
    </source>
</evidence>
<evidence type="ECO:0000313" key="2">
    <source>
        <dbReference type="EMBL" id="MCT4794989.1"/>
    </source>
</evidence>